<organism evidence="1 2">
    <name type="scientific">Jimgerdemannia flammicorona</name>
    <dbReference type="NCBI Taxonomy" id="994334"/>
    <lineage>
        <taxon>Eukaryota</taxon>
        <taxon>Fungi</taxon>
        <taxon>Fungi incertae sedis</taxon>
        <taxon>Mucoromycota</taxon>
        <taxon>Mucoromycotina</taxon>
        <taxon>Endogonomycetes</taxon>
        <taxon>Endogonales</taxon>
        <taxon>Endogonaceae</taxon>
        <taxon>Jimgerdemannia</taxon>
    </lineage>
</organism>
<dbReference type="Proteomes" id="UP000274822">
    <property type="component" value="Unassembled WGS sequence"/>
</dbReference>
<dbReference type="GO" id="GO:0090657">
    <property type="term" value="P:telomeric loop disassembly"/>
    <property type="evidence" value="ECO:0007669"/>
    <property type="project" value="TreeGrafter"/>
</dbReference>
<name>A0A433QQ83_9FUNG</name>
<gene>
    <name evidence="1" type="ORF">BC938DRAFT_476744</name>
</gene>
<dbReference type="GO" id="GO:1904430">
    <property type="term" value="P:negative regulation of t-circle formation"/>
    <property type="evidence" value="ECO:0007669"/>
    <property type="project" value="TreeGrafter"/>
</dbReference>
<dbReference type="GO" id="GO:0005634">
    <property type="term" value="C:nucleus"/>
    <property type="evidence" value="ECO:0007669"/>
    <property type="project" value="TreeGrafter"/>
</dbReference>
<dbReference type="GO" id="GO:0003678">
    <property type="term" value="F:DNA helicase activity"/>
    <property type="evidence" value="ECO:0007669"/>
    <property type="project" value="TreeGrafter"/>
</dbReference>
<comment type="caution">
    <text evidence="1">The sequence shown here is derived from an EMBL/GenBank/DDBJ whole genome shotgun (WGS) entry which is preliminary data.</text>
</comment>
<dbReference type="GO" id="GO:0070182">
    <property type="term" value="F:DNA polymerase binding"/>
    <property type="evidence" value="ECO:0007669"/>
    <property type="project" value="TreeGrafter"/>
</dbReference>
<keyword evidence="2" id="KW-1185">Reference proteome</keyword>
<dbReference type="AlphaFoldDB" id="A0A433QQ83"/>
<sequence length="116" mass="12708">MELVESLYLSAGRKISYWCFSPGLAMKDLVDQGVRSIILASGTLAPLDSFASEFHIYLLLSESDFELRLENPHIIDANQALIAVVPKGPSGHTFNSSYETRKTADYKSDLGNAIGL</sequence>
<proteinExistence type="predicted"/>
<dbReference type="PANTHER" id="PTHR11472">
    <property type="entry name" value="DNA REPAIR DEAD HELICASE RAD3/XP-D SUBFAMILY MEMBER"/>
    <property type="match status" value="1"/>
</dbReference>
<dbReference type="EMBL" id="RBNJ01002485">
    <property type="protein sequence ID" value="RUS31931.1"/>
    <property type="molecule type" value="Genomic_DNA"/>
</dbReference>
<protein>
    <submittedName>
        <fullName evidence="1">Uncharacterized protein</fullName>
    </submittedName>
</protein>
<dbReference type="GO" id="GO:0005524">
    <property type="term" value="F:ATP binding"/>
    <property type="evidence" value="ECO:0007669"/>
    <property type="project" value="TreeGrafter"/>
</dbReference>
<accession>A0A433QQ83</accession>
<dbReference type="GO" id="GO:0045910">
    <property type="term" value="P:negative regulation of DNA recombination"/>
    <property type="evidence" value="ECO:0007669"/>
    <property type="project" value="TreeGrafter"/>
</dbReference>
<dbReference type="InterPro" id="IPR045028">
    <property type="entry name" value="DinG/Rad3-like"/>
</dbReference>
<evidence type="ECO:0000313" key="1">
    <source>
        <dbReference type="EMBL" id="RUS31931.1"/>
    </source>
</evidence>
<evidence type="ECO:0000313" key="2">
    <source>
        <dbReference type="Proteomes" id="UP000274822"/>
    </source>
</evidence>
<dbReference type="GO" id="GO:0010569">
    <property type="term" value="P:regulation of double-strand break repair via homologous recombination"/>
    <property type="evidence" value="ECO:0007669"/>
    <property type="project" value="TreeGrafter"/>
</dbReference>
<dbReference type="PANTHER" id="PTHR11472:SF34">
    <property type="entry name" value="REGULATOR OF TELOMERE ELONGATION HELICASE 1"/>
    <property type="match status" value="1"/>
</dbReference>
<reference evidence="1 2" key="1">
    <citation type="journal article" date="2018" name="New Phytol.">
        <title>Phylogenomics of Endogonaceae and evolution of mycorrhizas within Mucoromycota.</title>
        <authorList>
            <person name="Chang Y."/>
            <person name="Desiro A."/>
            <person name="Na H."/>
            <person name="Sandor L."/>
            <person name="Lipzen A."/>
            <person name="Clum A."/>
            <person name="Barry K."/>
            <person name="Grigoriev I.V."/>
            <person name="Martin F.M."/>
            <person name="Stajich J.E."/>
            <person name="Smith M.E."/>
            <person name="Bonito G."/>
            <person name="Spatafora J.W."/>
        </authorList>
    </citation>
    <scope>NUCLEOTIDE SEQUENCE [LARGE SCALE GENOMIC DNA]</scope>
    <source>
        <strain evidence="1 2">AD002</strain>
    </source>
</reference>